<dbReference type="RefSeq" id="WP_170197140.1">
    <property type="nucleotide sequence ID" value="NZ_JABBNB010000038.1"/>
</dbReference>
<evidence type="ECO:0000313" key="4">
    <source>
        <dbReference type="EMBL" id="NMO04636.1"/>
    </source>
</evidence>
<name>A0A848L1G5_9ACTN</name>
<sequence>MAPTHHPTSSSDAGSPRTHIASIDSTVMRRAMGRVPTSVAVVTAQCDGEPIGMTVGSLTLVSLDPPLVAFFAFAGSSTFARIRDCERFCINVLAEDQHEVCFGFATLDGAKFDVGEWDYHDGIPAVRGAVTTVLCEQDHIFETGDHLGMLGKVMNVDFSDNRPLVYYRGQTSQLDDQSLR</sequence>
<proteinExistence type="inferred from homology"/>
<dbReference type="GO" id="GO:0010181">
    <property type="term" value="F:FMN binding"/>
    <property type="evidence" value="ECO:0007669"/>
    <property type="project" value="InterPro"/>
</dbReference>
<dbReference type="SMART" id="SM00903">
    <property type="entry name" value="Flavin_Reduct"/>
    <property type="match status" value="1"/>
</dbReference>
<dbReference type="GO" id="GO:0042602">
    <property type="term" value="F:riboflavin reductase (NADPH) activity"/>
    <property type="evidence" value="ECO:0007669"/>
    <property type="project" value="TreeGrafter"/>
</dbReference>
<accession>A0A848L1G5</accession>
<evidence type="ECO:0000256" key="2">
    <source>
        <dbReference type="ARBA" id="ARBA00023002"/>
    </source>
</evidence>
<feature type="domain" description="Flavin reductase like" evidence="3">
    <location>
        <begin position="32"/>
        <end position="173"/>
    </location>
</feature>
<keyword evidence="2" id="KW-0560">Oxidoreductase</keyword>
<evidence type="ECO:0000256" key="1">
    <source>
        <dbReference type="ARBA" id="ARBA00008898"/>
    </source>
</evidence>
<evidence type="ECO:0000313" key="5">
    <source>
        <dbReference type="Proteomes" id="UP000550729"/>
    </source>
</evidence>
<comment type="similarity">
    <text evidence="1">Belongs to the non-flavoprotein flavin reductase family.</text>
</comment>
<organism evidence="4 5">
    <name type="scientific">Gordonia asplenii</name>
    <dbReference type="NCBI Taxonomy" id="2725283"/>
    <lineage>
        <taxon>Bacteria</taxon>
        <taxon>Bacillati</taxon>
        <taxon>Actinomycetota</taxon>
        <taxon>Actinomycetes</taxon>
        <taxon>Mycobacteriales</taxon>
        <taxon>Gordoniaceae</taxon>
        <taxon>Gordonia</taxon>
    </lineage>
</organism>
<dbReference type="Gene3D" id="2.30.110.10">
    <property type="entry name" value="Electron Transport, Fmn-binding Protein, Chain A"/>
    <property type="match status" value="1"/>
</dbReference>
<dbReference type="InterPro" id="IPR012349">
    <property type="entry name" value="Split_barrel_FMN-bd"/>
</dbReference>
<dbReference type="AlphaFoldDB" id="A0A848L1G5"/>
<gene>
    <name evidence="4" type="ORF">HH308_25785</name>
</gene>
<comment type="caution">
    <text evidence="4">The sequence shown here is derived from an EMBL/GenBank/DDBJ whole genome shotgun (WGS) entry which is preliminary data.</text>
</comment>
<evidence type="ECO:0000259" key="3">
    <source>
        <dbReference type="SMART" id="SM00903"/>
    </source>
</evidence>
<dbReference type="PANTHER" id="PTHR30466:SF11">
    <property type="entry name" value="FLAVIN-DEPENDENT MONOOXYGENASE, REDUCTASE SUBUNIT HSAB"/>
    <property type="match status" value="1"/>
</dbReference>
<keyword evidence="5" id="KW-1185">Reference proteome</keyword>
<reference evidence="4 5" key="1">
    <citation type="submission" date="2020-04" db="EMBL/GenBank/DDBJ databases">
        <title>Gordonia sp. nov. TBRC 11910.</title>
        <authorList>
            <person name="Suriyachadkun C."/>
        </authorList>
    </citation>
    <scope>NUCLEOTIDE SEQUENCE [LARGE SCALE GENOMIC DNA]</scope>
    <source>
        <strain evidence="4 5">TBRC 11910</strain>
    </source>
</reference>
<dbReference type="EMBL" id="JABBNB010000038">
    <property type="protein sequence ID" value="NMO04636.1"/>
    <property type="molecule type" value="Genomic_DNA"/>
</dbReference>
<dbReference type="Pfam" id="PF01613">
    <property type="entry name" value="Flavin_Reduct"/>
    <property type="match status" value="1"/>
</dbReference>
<dbReference type="InterPro" id="IPR050268">
    <property type="entry name" value="NADH-dep_flavin_reductase"/>
</dbReference>
<protein>
    <submittedName>
        <fullName evidence="4">Flavin reductase family protein</fullName>
    </submittedName>
</protein>
<dbReference type="PANTHER" id="PTHR30466">
    <property type="entry name" value="FLAVIN REDUCTASE"/>
    <property type="match status" value="1"/>
</dbReference>
<dbReference type="SUPFAM" id="SSF50475">
    <property type="entry name" value="FMN-binding split barrel"/>
    <property type="match status" value="1"/>
</dbReference>
<dbReference type="InterPro" id="IPR002563">
    <property type="entry name" value="Flavin_Rdtase-like_dom"/>
</dbReference>
<dbReference type="Proteomes" id="UP000550729">
    <property type="component" value="Unassembled WGS sequence"/>
</dbReference>